<dbReference type="Gene3D" id="1.10.10.10">
    <property type="entry name" value="Winged helix-like DNA-binding domain superfamily/Winged helix DNA-binding domain"/>
    <property type="match status" value="1"/>
</dbReference>
<dbReference type="InterPro" id="IPR000524">
    <property type="entry name" value="Tscrpt_reg_HTH_GntR"/>
</dbReference>
<dbReference type="CDD" id="cd07377">
    <property type="entry name" value="WHTH_GntR"/>
    <property type="match status" value="1"/>
</dbReference>
<dbReference type="EMBL" id="BLAH01000124">
    <property type="protein sequence ID" value="GES39604.1"/>
    <property type="molecule type" value="Genomic_DNA"/>
</dbReference>
<gene>
    <name evidence="6" type="ORF">OCS65_21885</name>
    <name evidence="5" type="ORF">RAJCM14343_4878</name>
</gene>
<evidence type="ECO:0000259" key="4">
    <source>
        <dbReference type="PROSITE" id="PS50949"/>
    </source>
</evidence>
<feature type="domain" description="HTH gntR-type" evidence="4">
    <location>
        <begin position="12"/>
        <end position="80"/>
    </location>
</feature>
<name>A0A059MVT8_9NOCA</name>
<evidence type="ECO:0000313" key="5">
    <source>
        <dbReference type="EMBL" id="GES39604.1"/>
    </source>
</evidence>
<evidence type="ECO:0000256" key="2">
    <source>
        <dbReference type="ARBA" id="ARBA00023125"/>
    </source>
</evidence>
<evidence type="ECO:0000256" key="3">
    <source>
        <dbReference type="ARBA" id="ARBA00023163"/>
    </source>
</evidence>
<evidence type="ECO:0000313" key="8">
    <source>
        <dbReference type="Proteomes" id="UP001163947"/>
    </source>
</evidence>
<dbReference type="SMART" id="SM00345">
    <property type="entry name" value="HTH_GNTR"/>
    <property type="match status" value="1"/>
</dbReference>
<reference evidence="5 7" key="1">
    <citation type="journal article" date="2018" name="Biodegradation">
        <title>1,4-Dioxane degradation characteristics of Rhodococcus aetherivorans JCM 14343.</title>
        <authorList>
            <person name="Inoue D."/>
            <person name="Tsunoda T."/>
            <person name="Yamamoto N."/>
            <person name="Ike M."/>
            <person name="Sei K."/>
        </authorList>
    </citation>
    <scope>NUCLEOTIDE SEQUENCE [LARGE SCALE GENOMIC DNA]</scope>
    <source>
        <strain evidence="5 7">JCM 14343</strain>
    </source>
</reference>
<reference evidence="6" key="3">
    <citation type="submission" date="2022-09" db="EMBL/GenBank/DDBJ databases">
        <title>The genome sequence of Rhodococcus aetherivorans N1.</title>
        <authorList>
            <person name="Jiang W."/>
        </authorList>
    </citation>
    <scope>NUCLEOTIDE SEQUENCE</scope>
    <source>
        <strain evidence="6">N1</strain>
    </source>
</reference>
<keyword evidence="7" id="KW-1185">Reference proteome</keyword>
<organism evidence="6 8">
    <name type="scientific">Rhodococcus aetherivorans</name>
    <dbReference type="NCBI Taxonomy" id="191292"/>
    <lineage>
        <taxon>Bacteria</taxon>
        <taxon>Bacillati</taxon>
        <taxon>Actinomycetota</taxon>
        <taxon>Actinomycetes</taxon>
        <taxon>Mycobacteriales</taxon>
        <taxon>Nocardiaceae</taxon>
        <taxon>Rhodococcus</taxon>
    </lineage>
</organism>
<evidence type="ECO:0000313" key="7">
    <source>
        <dbReference type="Proteomes" id="UP000325466"/>
    </source>
</evidence>
<reference evidence="5" key="2">
    <citation type="submission" date="2019-10" db="EMBL/GenBank/DDBJ databases">
        <title>Draft genome sequence of Rhodococcus aetherivorans JCM 14343.</title>
        <authorList>
            <person name="Inoue D."/>
            <person name="Nakazawa M."/>
            <person name="Yamamoto N."/>
            <person name="Sei K."/>
            <person name="Ike M."/>
        </authorList>
    </citation>
    <scope>NUCLEOTIDE SEQUENCE</scope>
    <source>
        <strain evidence="5">JCM 14343</strain>
    </source>
</reference>
<accession>A0A059MVT8</accession>
<keyword evidence="1" id="KW-0805">Transcription regulation</keyword>
<proteinExistence type="predicted"/>
<dbReference type="InterPro" id="IPR036388">
    <property type="entry name" value="WH-like_DNA-bd_sf"/>
</dbReference>
<dbReference type="Proteomes" id="UP000325466">
    <property type="component" value="Unassembled WGS sequence"/>
</dbReference>
<dbReference type="PANTHER" id="PTHR38445">
    <property type="entry name" value="HTH-TYPE TRANSCRIPTIONAL REPRESSOR YTRA"/>
    <property type="match status" value="1"/>
</dbReference>
<dbReference type="PANTHER" id="PTHR38445:SF9">
    <property type="entry name" value="HTH-TYPE TRANSCRIPTIONAL REPRESSOR YTRA"/>
    <property type="match status" value="1"/>
</dbReference>
<dbReference type="EMBL" id="CP106982">
    <property type="protein sequence ID" value="UYF93088.1"/>
    <property type="molecule type" value="Genomic_DNA"/>
</dbReference>
<dbReference type="Proteomes" id="UP001163947">
    <property type="component" value="Chromosome"/>
</dbReference>
<evidence type="ECO:0000313" key="6">
    <source>
        <dbReference type="EMBL" id="UYF93088.1"/>
    </source>
</evidence>
<dbReference type="SUPFAM" id="SSF46785">
    <property type="entry name" value="Winged helix' DNA-binding domain"/>
    <property type="match status" value="1"/>
</dbReference>
<sequence>MLDIVIDPDSPVPPYEQLRQRIVTMVRRDELIAGTKLPTVRGLAEHLGIAPNTVAKTYRELEHLGIIETRGRAGTFVAESGDPTRTLAQRAATGYVRELRTLGMSDDEVLEFVVAALRGA</sequence>
<keyword evidence="2" id="KW-0238">DNA-binding</keyword>
<dbReference type="GeneID" id="83623127"/>
<dbReference type="PROSITE" id="PS50949">
    <property type="entry name" value="HTH_GNTR"/>
    <property type="match status" value="1"/>
</dbReference>
<protein>
    <submittedName>
        <fullName evidence="6">GntR family transcriptional regulator</fullName>
    </submittedName>
    <submittedName>
        <fullName evidence="5">Transcriptional regulator, GntR family</fullName>
    </submittedName>
</protein>
<dbReference type="InterPro" id="IPR036390">
    <property type="entry name" value="WH_DNA-bd_sf"/>
</dbReference>
<dbReference type="Pfam" id="PF00392">
    <property type="entry name" value="GntR"/>
    <property type="match status" value="1"/>
</dbReference>
<dbReference type="RefSeq" id="WP_006944937.1">
    <property type="nucleotide sequence ID" value="NZ_BAAAYP010000007.1"/>
</dbReference>
<keyword evidence="3" id="KW-0804">Transcription</keyword>
<dbReference type="GO" id="GO:0003700">
    <property type="term" value="F:DNA-binding transcription factor activity"/>
    <property type="evidence" value="ECO:0007669"/>
    <property type="project" value="InterPro"/>
</dbReference>
<dbReference type="GO" id="GO:0003677">
    <property type="term" value="F:DNA binding"/>
    <property type="evidence" value="ECO:0007669"/>
    <property type="project" value="UniProtKB-KW"/>
</dbReference>
<accession>N1MFP6</accession>
<dbReference type="AlphaFoldDB" id="A0A059MVT8"/>
<evidence type="ECO:0000256" key="1">
    <source>
        <dbReference type="ARBA" id="ARBA00023015"/>
    </source>
</evidence>